<evidence type="ECO:0000313" key="8">
    <source>
        <dbReference type="Proteomes" id="UP000198534"/>
    </source>
</evidence>
<feature type="transmembrane region" description="Helical" evidence="6">
    <location>
        <begin position="178"/>
        <end position="198"/>
    </location>
</feature>
<dbReference type="STRING" id="1048340.SAMN05444487_11442"/>
<feature type="transmembrane region" description="Helical" evidence="6">
    <location>
        <begin position="243"/>
        <end position="271"/>
    </location>
</feature>
<name>A0A1H3ASE4_9BACL</name>
<dbReference type="InterPro" id="IPR017039">
    <property type="entry name" value="Virul_fac_BrkB"/>
</dbReference>
<accession>A0A1H3ASE4</accession>
<dbReference type="NCBIfam" id="TIGR00765">
    <property type="entry name" value="yihY_not_rbn"/>
    <property type="match status" value="1"/>
</dbReference>
<evidence type="ECO:0000256" key="4">
    <source>
        <dbReference type="ARBA" id="ARBA00022989"/>
    </source>
</evidence>
<dbReference type="Pfam" id="PF03631">
    <property type="entry name" value="Virul_fac_BrkB"/>
    <property type="match status" value="1"/>
</dbReference>
<reference evidence="7 8" key="1">
    <citation type="submission" date="2016-10" db="EMBL/GenBank/DDBJ databases">
        <authorList>
            <person name="de Groot N.N."/>
        </authorList>
    </citation>
    <scope>NUCLEOTIDE SEQUENCE [LARGE SCALE GENOMIC DNA]</scope>
    <source>
        <strain evidence="7 8">DSM 45610</strain>
    </source>
</reference>
<dbReference type="GO" id="GO:0005886">
    <property type="term" value="C:plasma membrane"/>
    <property type="evidence" value="ECO:0007669"/>
    <property type="project" value="UniProtKB-SubCell"/>
</dbReference>
<dbReference type="PANTHER" id="PTHR30213:SF0">
    <property type="entry name" value="UPF0761 MEMBRANE PROTEIN YIHY"/>
    <property type="match status" value="1"/>
</dbReference>
<feature type="transmembrane region" description="Helical" evidence="6">
    <location>
        <begin position="29"/>
        <end position="54"/>
    </location>
</feature>
<feature type="transmembrane region" description="Helical" evidence="6">
    <location>
        <begin position="93"/>
        <end position="113"/>
    </location>
</feature>
<dbReference type="RefSeq" id="WP_091741851.1">
    <property type="nucleotide sequence ID" value="NZ_FNNQ01000014.1"/>
</dbReference>
<keyword evidence="5 6" id="KW-0472">Membrane</keyword>
<gene>
    <name evidence="7" type="ORF">SAMN05444487_11442</name>
</gene>
<keyword evidence="8" id="KW-1185">Reference proteome</keyword>
<protein>
    <submittedName>
        <fullName evidence="7">Membrane protein</fullName>
    </submittedName>
</protein>
<keyword evidence="2" id="KW-1003">Cell membrane</keyword>
<evidence type="ECO:0000256" key="2">
    <source>
        <dbReference type="ARBA" id="ARBA00022475"/>
    </source>
</evidence>
<dbReference type="PIRSF" id="PIRSF035875">
    <property type="entry name" value="RNase_BN"/>
    <property type="match status" value="1"/>
</dbReference>
<comment type="subcellular location">
    <subcellularLocation>
        <location evidence="1">Cell membrane</location>
        <topology evidence="1">Multi-pass membrane protein</topology>
    </subcellularLocation>
</comment>
<evidence type="ECO:0000256" key="1">
    <source>
        <dbReference type="ARBA" id="ARBA00004651"/>
    </source>
</evidence>
<sequence>MKAREARVALWPVIRHVYRSVMEHGVTDLAAALAYYFLLSLFPLIIFLVTLLPYTSIDPDSAVRFVNGIVPAISQSAIDGTIREVVSQRQDGLLSFSLLATLWVASNGVSAIIRMLNIAYEVEENRHLVRVRLLSISLTVGLVVGIVILLVFSVFGDLLLSHLVHFFPMAKVGVLFKVMKWVASFLLIVIVLVGIYQIAPATRLPLGEVIVGALVTATGWQLSSLGFYFYVGNYSNYSATYGSLGGVIVLMVWFYLTGMFLILGGVINAGIHRHRWMLRKS</sequence>
<feature type="transmembrane region" description="Helical" evidence="6">
    <location>
        <begin position="133"/>
        <end position="158"/>
    </location>
</feature>
<evidence type="ECO:0000256" key="6">
    <source>
        <dbReference type="SAM" id="Phobius"/>
    </source>
</evidence>
<evidence type="ECO:0000313" key="7">
    <source>
        <dbReference type="EMBL" id="SDX32660.1"/>
    </source>
</evidence>
<dbReference type="PANTHER" id="PTHR30213">
    <property type="entry name" value="INNER MEMBRANE PROTEIN YHJD"/>
    <property type="match status" value="1"/>
</dbReference>
<keyword evidence="3 6" id="KW-0812">Transmembrane</keyword>
<evidence type="ECO:0000256" key="5">
    <source>
        <dbReference type="ARBA" id="ARBA00023136"/>
    </source>
</evidence>
<dbReference type="Proteomes" id="UP000198534">
    <property type="component" value="Unassembled WGS sequence"/>
</dbReference>
<feature type="transmembrane region" description="Helical" evidence="6">
    <location>
        <begin position="210"/>
        <end position="231"/>
    </location>
</feature>
<dbReference type="OrthoDB" id="9775903at2"/>
<keyword evidence="4 6" id="KW-1133">Transmembrane helix</keyword>
<dbReference type="AlphaFoldDB" id="A0A1H3ASE4"/>
<dbReference type="EMBL" id="FNNQ01000014">
    <property type="protein sequence ID" value="SDX32660.1"/>
    <property type="molecule type" value="Genomic_DNA"/>
</dbReference>
<proteinExistence type="predicted"/>
<organism evidence="7 8">
    <name type="scientific">Marininema mesophilum</name>
    <dbReference type="NCBI Taxonomy" id="1048340"/>
    <lineage>
        <taxon>Bacteria</taxon>
        <taxon>Bacillati</taxon>
        <taxon>Bacillota</taxon>
        <taxon>Bacilli</taxon>
        <taxon>Bacillales</taxon>
        <taxon>Thermoactinomycetaceae</taxon>
        <taxon>Marininema</taxon>
    </lineage>
</organism>
<evidence type="ECO:0000256" key="3">
    <source>
        <dbReference type="ARBA" id="ARBA00022692"/>
    </source>
</evidence>